<evidence type="ECO:0000313" key="2">
    <source>
        <dbReference type="Proteomes" id="UP000517712"/>
    </source>
</evidence>
<gene>
    <name evidence="1" type="ORF">HD600_002487</name>
</gene>
<keyword evidence="2" id="KW-1185">Reference proteome</keyword>
<evidence type="ECO:0000313" key="1">
    <source>
        <dbReference type="EMBL" id="MBB5743990.1"/>
    </source>
</evidence>
<accession>A0A7W9CE66</accession>
<reference evidence="1 2" key="1">
    <citation type="submission" date="2020-08" db="EMBL/GenBank/DDBJ databases">
        <title>Sequencing the genomes of 1000 actinobacteria strains.</title>
        <authorList>
            <person name="Klenk H.-P."/>
        </authorList>
    </citation>
    <scope>NUCLEOTIDE SEQUENCE [LARGE SCALE GENOMIC DNA]</scope>
    <source>
        <strain evidence="1 2">DSM 24823</strain>
    </source>
</reference>
<comment type="caution">
    <text evidence="1">The sequence shown here is derived from an EMBL/GenBank/DDBJ whole genome shotgun (WGS) entry which is preliminary data.</text>
</comment>
<dbReference type="Proteomes" id="UP000517712">
    <property type="component" value="Unassembled WGS sequence"/>
</dbReference>
<protein>
    <submittedName>
        <fullName evidence="1">Uncharacterized protein</fullName>
    </submittedName>
</protein>
<dbReference type="AlphaFoldDB" id="A0A7W9CE66"/>
<sequence length="34" mass="4066">MSDAYAPTTLTRFTSSLRDLLRPRRRRRSTWIAL</sequence>
<proteinExistence type="predicted"/>
<organism evidence="1 2">
    <name type="scientific">Microbacterium ginsengiterrae</name>
    <dbReference type="NCBI Taxonomy" id="546115"/>
    <lineage>
        <taxon>Bacteria</taxon>
        <taxon>Bacillati</taxon>
        <taxon>Actinomycetota</taxon>
        <taxon>Actinomycetes</taxon>
        <taxon>Micrococcales</taxon>
        <taxon>Microbacteriaceae</taxon>
        <taxon>Microbacterium</taxon>
    </lineage>
</organism>
<dbReference type="EMBL" id="JACHMU010000001">
    <property type="protein sequence ID" value="MBB5743990.1"/>
    <property type="molecule type" value="Genomic_DNA"/>
</dbReference>
<name>A0A7W9CE66_9MICO</name>